<accession>B4JBP8</accession>
<dbReference type="KEGG" id="dgr:6561375"/>
<dbReference type="STRING" id="7222.B4JBP8"/>
<dbReference type="AlphaFoldDB" id="B4JBP8"/>
<dbReference type="PANTHER" id="PTHR31649:SF10">
    <property type="entry name" value="IP19903P-RELATED"/>
    <property type="match status" value="1"/>
</dbReference>
<dbReference type="PANTHER" id="PTHR31649">
    <property type="entry name" value="AGAP009604-PA"/>
    <property type="match status" value="1"/>
</dbReference>
<gene>
    <name evidence="2" type="primary">Dgri\GH10744</name>
    <name evidence="2" type="ORF">Dgri_GH10744</name>
</gene>
<dbReference type="OrthoDB" id="2142040at2759"/>
<dbReference type="PhylomeDB" id="B4JBP8"/>
<dbReference type="SMART" id="SM00696">
    <property type="entry name" value="DM9"/>
    <property type="match status" value="2"/>
</dbReference>
<organism evidence="3">
    <name type="scientific">Drosophila grimshawi</name>
    <name type="common">Hawaiian fruit fly</name>
    <name type="synonym">Idiomyia grimshawi</name>
    <dbReference type="NCBI Taxonomy" id="7222"/>
    <lineage>
        <taxon>Eukaryota</taxon>
        <taxon>Metazoa</taxon>
        <taxon>Ecdysozoa</taxon>
        <taxon>Arthropoda</taxon>
        <taxon>Hexapoda</taxon>
        <taxon>Insecta</taxon>
        <taxon>Pterygota</taxon>
        <taxon>Neoptera</taxon>
        <taxon>Endopterygota</taxon>
        <taxon>Diptera</taxon>
        <taxon>Brachycera</taxon>
        <taxon>Muscomorpha</taxon>
        <taxon>Ephydroidea</taxon>
        <taxon>Drosophilidae</taxon>
        <taxon>Drosophila</taxon>
        <taxon>Hawaiian Drosophila</taxon>
    </lineage>
</organism>
<name>B4JBP8_DROGR</name>
<feature type="chain" id="PRO_5002808770" evidence="1">
    <location>
        <begin position="24"/>
        <end position="189"/>
    </location>
</feature>
<dbReference type="HOGENOM" id="CLU_112596_0_0_1"/>
<dbReference type="InterPro" id="IPR006616">
    <property type="entry name" value="DM9_repeat"/>
</dbReference>
<proteinExistence type="predicted"/>
<dbReference type="EMBL" id="CH916368">
    <property type="protein sequence ID" value="EDW02983.1"/>
    <property type="molecule type" value="Genomic_DNA"/>
</dbReference>
<evidence type="ECO:0000256" key="1">
    <source>
        <dbReference type="SAM" id="SignalP"/>
    </source>
</evidence>
<sequence length="189" mass="21247">MFSPVKLTALALIFAQLLGAIHCGVYDNTDNWVLSNKSKSFPENAVLGGFDPEGYRSFVGRVLYAGSVVPARIRAETAYVTFNTDSVANTATSYEVLVSNETLSYQWVRSFDGFMEDNAVSVGTSSTNERVYICRARTYDAVFIGTLYLAQRKCNIRYESIPPKMYEKYEVLVRKQKPADCVHFDNQIN</sequence>
<reference evidence="2 3" key="1">
    <citation type="journal article" date="2007" name="Nature">
        <title>Evolution of genes and genomes on the Drosophila phylogeny.</title>
        <authorList>
            <consortium name="Drosophila 12 Genomes Consortium"/>
            <person name="Clark A.G."/>
            <person name="Eisen M.B."/>
            <person name="Smith D.R."/>
            <person name="Bergman C.M."/>
            <person name="Oliver B."/>
            <person name="Markow T.A."/>
            <person name="Kaufman T.C."/>
            <person name="Kellis M."/>
            <person name="Gelbart W."/>
            <person name="Iyer V.N."/>
            <person name="Pollard D.A."/>
            <person name="Sackton T.B."/>
            <person name="Larracuente A.M."/>
            <person name="Singh N.D."/>
            <person name="Abad J.P."/>
            <person name="Abt D.N."/>
            <person name="Adryan B."/>
            <person name="Aguade M."/>
            <person name="Akashi H."/>
            <person name="Anderson W.W."/>
            <person name="Aquadro C.F."/>
            <person name="Ardell D.H."/>
            <person name="Arguello R."/>
            <person name="Artieri C.G."/>
            <person name="Barbash D.A."/>
            <person name="Barker D."/>
            <person name="Barsanti P."/>
            <person name="Batterham P."/>
            <person name="Batzoglou S."/>
            <person name="Begun D."/>
            <person name="Bhutkar A."/>
            <person name="Blanco E."/>
            <person name="Bosak S.A."/>
            <person name="Bradley R.K."/>
            <person name="Brand A.D."/>
            <person name="Brent M.R."/>
            <person name="Brooks A.N."/>
            <person name="Brown R.H."/>
            <person name="Butlin R.K."/>
            <person name="Caggese C."/>
            <person name="Calvi B.R."/>
            <person name="Bernardo de Carvalho A."/>
            <person name="Caspi A."/>
            <person name="Castrezana S."/>
            <person name="Celniker S.E."/>
            <person name="Chang J.L."/>
            <person name="Chapple C."/>
            <person name="Chatterji S."/>
            <person name="Chinwalla A."/>
            <person name="Civetta A."/>
            <person name="Clifton S.W."/>
            <person name="Comeron J.M."/>
            <person name="Costello J.C."/>
            <person name="Coyne J.A."/>
            <person name="Daub J."/>
            <person name="David R.G."/>
            <person name="Delcher A.L."/>
            <person name="Delehaunty K."/>
            <person name="Do C.B."/>
            <person name="Ebling H."/>
            <person name="Edwards K."/>
            <person name="Eickbush T."/>
            <person name="Evans J.D."/>
            <person name="Filipski A."/>
            <person name="Findeiss S."/>
            <person name="Freyhult E."/>
            <person name="Fulton L."/>
            <person name="Fulton R."/>
            <person name="Garcia A.C."/>
            <person name="Gardiner A."/>
            <person name="Garfield D.A."/>
            <person name="Garvin B.E."/>
            <person name="Gibson G."/>
            <person name="Gilbert D."/>
            <person name="Gnerre S."/>
            <person name="Godfrey J."/>
            <person name="Good R."/>
            <person name="Gotea V."/>
            <person name="Gravely B."/>
            <person name="Greenberg A.J."/>
            <person name="Griffiths-Jones S."/>
            <person name="Gross S."/>
            <person name="Guigo R."/>
            <person name="Gustafson E.A."/>
            <person name="Haerty W."/>
            <person name="Hahn M.W."/>
            <person name="Halligan D.L."/>
            <person name="Halpern A.L."/>
            <person name="Halter G.M."/>
            <person name="Han M.V."/>
            <person name="Heger A."/>
            <person name="Hillier L."/>
            <person name="Hinrichs A.S."/>
            <person name="Holmes I."/>
            <person name="Hoskins R.A."/>
            <person name="Hubisz M.J."/>
            <person name="Hultmark D."/>
            <person name="Huntley M.A."/>
            <person name="Jaffe D.B."/>
            <person name="Jagadeeshan S."/>
            <person name="Jeck W.R."/>
            <person name="Johnson J."/>
            <person name="Jones C.D."/>
            <person name="Jordan W.C."/>
            <person name="Karpen G.H."/>
            <person name="Kataoka E."/>
            <person name="Keightley P.D."/>
            <person name="Kheradpour P."/>
            <person name="Kirkness E.F."/>
            <person name="Koerich L.B."/>
            <person name="Kristiansen K."/>
            <person name="Kudrna D."/>
            <person name="Kulathinal R.J."/>
            <person name="Kumar S."/>
            <person name="Kwok R."/>
            <person name="Lander E."/>
            <person name="Langley C.H."/>
            <person name="Lapoint R."/>
            <person name="Lazzaro B.P."/>
            <person name="Lee S.J."/>
            <person name="Levesque L."/>
            <person name="Li R."/>
            <person name="Lin C.F."/>
            <person name="Lin M.F."/>
            <person name="Lindblad-Toh K."/>
            <person name="Llopart A."/>
            <person name="Long M."/>
            <person name="Low L."/>
            <person name="Lozovsky E."/>
            <person name="Lu J."/>
            <person name="Luo M."/>
            <person name="Machado C.A."/>
            <person name="Makalowski W."/>
            <person name="Marzo M."/>
            <person name="Matsuda M."/>
            <person name="Matzkin L."/>
            <person name="McAllister B."/>
            <person name="McBride C.S."/>
            <person name="McKernan B."/>
            <person name="McKernan K."/>
            <person name="Mendez-Lago M."/>
            <person name="Minx P."/>
            <person name="Mollenhauer M.U."/>
            <person name="Montooth K."/>
            <person name="Mount S.M."/>
            <person name="Mu X."/>
            <person name="Myers E."/>
            <person name="Negre B."/>
            <person name="Newfeld S."/>
            <person name="Nielsen R."/>
            <person name="Noor M.A."/>
            <person name="O'Grady P."/>
            <person name="Pachter L."/>
            <person name="Papaceit M."/>
            <person name="Parisi M.J."/>
            <person name="Parisi M."/>
            <person name="Parts L."/>
            <person name="Pedersen J.S."/>
            <person name="Pesole G."/>
            <person name="Phillippy A.M."/>
            <person name="Ponting C.P."/>
            <person name="Pop M."/>
            <person name="Porcelli D."/>
            <person name="Powell J.R."/>
            <person name="Prohaska S."/>
            <person name="Pruitt K."/>
            <person name="Puig M."/>
            <person name="Quesneville H."/>
            <person name="Ram K.R."/>
            <person name="Rand D."/>
            <person name="Rasmussen M.D."/>
            <person name="Reed L.K."/>
            <person name="Reenan R."/>
            <person name="Reily A."/>
            <person name="Remington K.A."/>
            <person name="Rieger T.T."/>
            <person name="Ritchie M.G."/>
            <person name="Robin C."/>
            <person name="Rogers Y.H."/>
            <person name="Rohde C."/>
            <person name="Rozas J."/>
            <person name="Rubenfield M.J."/>
            <person name="Ruiz A."/>
            <person name="Russo S."/>
            <person name="Salzberg S.L."/>
            <person name="Sanchez-Gracia A."/>
            <person name="Saranga D.J."/>
            <person name="Sato H."/>
            <person name="Schaeffer S.W."/>
            <person name="Schatz M.C."/>
            <person name="Schlenke T."/>
            <person name="Schwartz R."/>
            <person name="Segarra C."/>
            <person name="Singh R.S."/>
            <person name="Sirot L."/>
            <person name="Sirota M."/>
            <person name="Sisneros N.B."/>
            <person name="Smith C.D."/>
            <person name="Smith T.F."/>
            <person name="Spieth J."/>
            <person name="Stage D.E."/>
            <person name="Stark A."/>
            <person name="Stephan W."/>
            <person name="Strausberg R.L."/>
            <person name="Strempel S."/>
            <person name="Sturgill D."/>
            <person name="Sutton G."/>
            <person name="Sutton G.G."/>
            <person name="Tao W."/>
            <person name="Teichmann S."/>
            <person name="Tobari Y.N."/>
            <person name="Tomimura Y."/>
            <person name="Tsolas J.M."/>
            <person name="Valente V.L."/>
            <person name="Venter E."/>
            <person name="Venter J.C."/>
            <person name="Vicario S."/>
            <person name="Vieira F.G."/>
            <person name="Vilella A.J."/>
            <person name="Villasante A."/>
            <person name="Walenz B."/>
            <person name="Wang J."/>
            <person name="Wasserman M."/>
            <person name="Watts T."/>
            <person name="Wilson D."/>
            <person name="Wilson R.K."/>
            <person name="Wing R.A."/>
            <person name="Wolfner M.F."/>
            <person name="Wong A."/>
            <person name="Wong G.K."/>
            <person name="Wu C.I."/>
            <person name="Wu G."/>
            <person name="Yamamoto D."/>
            <person name="Yang H.P."/>
            <person name="Yang S.P."/>
            <person name="Yorke J.A."/>
            <person name="Yoshida K."/>
            <person name="Zdobnov E."/>
            <person name="Zhang P."/>
            <person name="Zhang Y."/>
            <person name="Zimin A.V."/>
            <person name="Baldwin J."/>
            <person name="Abdouelleil A."/>
            <person name="Abdulkadir J."/>
            <person name="Abebe A."/>
            <person name="Abera B."/>
            <person name="Abreu J."/>
            <person name="Acer S.C."/>
            <person name="Aftuck L."/>
            <person name="Alexander A."/>
            <person name="An P."/>
            <person name="Anderson E."/>
            <person name="Anderson S."/>
            <person name="Arachi H."/>
            <person name="Azer M."/>
            <person name="Bachantsang P."/>
            <person name="Barry A."/>
            <person name="Bayul T."/>
            <person name="Berlin A."/>
            <person name="Bessette D."/>
            <person name="Bloom T."/>
            <person name="Blye J."/>
            <person name="Boguslavskiy L."/>
            <person name="Bonnet C."/>
            <person name="Boukhgalter B."/>
            <person name="Bourzgui I."/>
            <person name="Brown A."/>
            <person name="Cahill P."/>
            <person name="Channer S."/>
            <person name="Cheshatsang Y."/>
            <person name="Chuda L."/>
            <person name="Citroen M."/>
            <person name="Collymore A."/>
            <person name="Cooke P."/>
            <person name="Costello M."/>
            <person name="D'Aco K."/>
            <person name="Daza R."/>
            <person name="De Haan G."/>
            <person name="DeGray S."/>
            <person name="DeMaso C."/>
            <person name="Dhargay N."/>
            <person name="Dooley K."/>
            <person name="Dooley E."/>
            <person name="Doricent M."/>
            <person name="Dorje P."/>
            <person name="Dorjee K."/>
            <person name="Dupes A."/>
            <person name="Elong R."/>
            <person name="Falk J."/>
            <person name="Farina A."/>
            <person name="Faro S."/>
            <person name="Ferguson D."/>
            <person name="Fisher S."/>
            <person name="Foley C.D."/>
            <person name="Franke A."/>
            <person name="Friedrich D."/>
            <person name="Gadbois L."/>
            <person name="Gearin G."/>
            <person name="Gearin C.R."/>
            <person name="Giannoukos G."/>
            <person name="Goode T."/>
            <person name="Graham J."/>
            <person name="Grandbois E."/>
            <person name="Grewal S."/>
            <person name="Gyaltsen K."/>
            <person name="Hafez N."/>
            <person name="Hagos B."/>
            <person name="Hall J."/>
            <person name="Henson C."/>
            <person name="Hollinger A."/>
            <person name="Honan T."/>
            <person name="Huard M.D."/>
            <person name="Hughes L."/>
            <person name="Hurhula B."/>
            <person name="Husby M.E."/>
            <person name="Kamat A."/>
            <person name="Kanga B."/>
            <person name="Kashin S."/>
            <person name="Khazanovich D."/>
            <person name="Kisner P."/>
            <person name="Lance K."/>
            <person name="Lara M."/>
            <person name="Lee W."/>
            <person name="Lennon N."/>
            <person name="Letendre F."/>
            <person name="LeVine R."/>
            <person name="Lipovsky A."/>
            <person name="Liu X."/>
            <person name="Liu J."/>
            <person name="Liu S."/>
            <person name="Lokyitsang T."/>
            <person name="Lokyitsang Y."/>
            <person name="Lubonja R."/>
            <person name="Lui A."/>
            <person name="MacDonald P."/>
            <person name="Magnisalis V."/>
            <person name="Maru K."/>
            <person name="Matthews C."/>
            <person name="McCusker W."/>
            <person name="McDonough S."/>
            <person name="Mehta T."/>
            <person name="Meldrim J."/>
            <person name="Meneus L."/>
            <person name="Mihai O."/>
            <person name="Mihalev A."/>
            <person name="Mihova T."/>
            <person name="Mittelman R."/>
            <person name="Mlenga V."/>
            <person name="Montmayeur A."/>
            <person name="Mulrain L."/>
            <person name="Navidi A."/>
            <person name="Naylor J."/>
            <person name="Negash T."/>
            <person name="Nguyen T."/>
            <person name="Nguyen N."/>
            <person name="Nicol R."/>
            <person name="Norbu C."/>
            <person name="Norbu N."/>
            <person name="Novod N."/>
            <person name="O'Neill B."/>
            <person name="Osman S."/>
            <person name="Markiewicz E."/>
            <person name="Oyono O.L."/>
            <person name="Patti C."/>
            <person name="Phunkhang P."/>
            <person name="Pierre F."/>
            <person name="Priest M."/>
            <person name="Raghuraman S."/>
            <person name="Rege F."/>
            <person name="Reyes R."/>
            <person name="Rise C."/>
            <person name="Rogov P."/>
            <person name="Ross K."/>
            <person name="Ryan E."/>
            <person name="Settipalli S."/>
            <person name="Shea T."/>
            <person name="Sherpa N."/>
            <person name="Shi L."/>
            <person name="Shih D."/>
            <person name="Sparrow T."/>
            <person name="Spaulding J."/>
            <person name="Stalker J."/>
            <person name="Stange-Thomann N."/>
            <person name="Stavropoulos S."/>
            <person name="Stone C."/>
            <person name="Strader C."/>
            <person name="Tesfaye S."/>
            <person name="Thomson T."/>
            <person name="Thoulutsang Y."/>
            <person name="Thoulutsang D."/>
            <person name="Topham K."/>
            <person name="Topping I."/>
            <person name="Tsamla T."/>
            <person name="Vassiliev H."/>
            <person name="Vo A."/>
            <person name="Wangchuk T."/>
            <person name="Wangdi T."/>
            <person name="Weiand M."/>
            <person name="Wilkinson J."/>
            <person name="Wilson A."/>
            <person name="Yadav S."/>
            <person name="Young G."/>
            <person name="Yu Q."/>
            <person name="Zembek L."/>
            <person name="Zhong D."/>
            <person name="Zimmer A."/>
            <person name="Zwirko Z."/>
            <person name="Jaffe D.B."/>
            <person name="Alvarez P."/>
            <person name="Brockman W."/>
            <person name="Butler J."/>
            <person name="Chin C."/>
            <person name="Gnerre S."/>
            <person name="Grabherr M."/>
            <person name="Kleber M."/>
            <person name="Mauceli E."/>
            <person name="MacCallum I."/>
        </authorList>
    </citation>
    <scope>NUCLEOTIDE SEQUENCE [LARGE SCALE GENOMIC DNA]</scope>
    <source>
        <strain evidence="3">Tucson 15287-2541.00</strain>
    </source>
</reference>
<keyword evidence="3" id="KW-1185">Reference proteome</keyword>
<dbReference type="Proteomes" id="UP000001070">
    <property type="component" value="Unassembled WGS sequence"/>
</dbReference>
<protein>
    <submittedName>
        <fullName evidence="2">GH10744</fullName>
    </submittedName>
</protein>
<evidence type="ECO:0000313" key="2">
    <source>
        <dbReference type="EMBL" id="EDW02983.1"/>
    </source>
</evidence>
<dbReference type="SMR" id="B4JBP8"/>
<evidence type="ECO:0000313" key="3">
    <source>
        <dbReference type="Proteomes" id="UP000001070"/>
    </source>
</evidence>
<dbReference type="OMA" id="ACIIRYE"/>
<keyword evidence="1" id="KW-0732">Signal</keyword>
<dbReference type="eggNOG" id="ENOG502TCH8">
    <property type="taxonomic scope" value="Eukaryota"/>
</dbReference>
<feature type="signal peptide" evidence="1">
    <location>
        <begin position="1"/>
        <end position="23"/>
    </location>
</feature>
<dbReference type="InParanoid" id="B4JBP8"/>
<dbReference type="Pfam" id="PF11901">
    <property type="entry name" value="DM9"/>
    <property type="match status" value="1"/>
</dbReference>